<dbReference type="Proteomes" id="UP000004705">
    <property type="component" value="Chromosome"/>
</dbReference>
<dbReference type="InterPro" id="IPR058094">
    <property type="entry name" value="Ig-like_OmpL47-like"/>
</dbReference>
<evidence type="ECO:0000313" key="5">
    <source>
        <dbReference type="Proteomes" id="UP000004705"/>
    </source>
</evidence>
<reference evidence="4 5" key="1">
    <citation type="journal article" date="2012" name="Stand. Genomic Sci.">
        <title>Genome sequence of the soil bacterium Saccharomonospora azurea type strain (NA-128(T)).</title>
        <authorList>
            <person name="Klenk H.P."/>
            <person name="Held B."/>
            <person name="Lucas S."/>
            <person name="Lapidus A."/>
            <person name="Copeland A."/>
            <person name="Hammon N."/>
            <person name="Pitluck S."/>
            <person name="Goodwin L.A."/>
            <person name="Han C."/>
            <person name="Tapia R."/>
            <person name="Brambilla E.M."/>
            <person name="Potter G."/>
            <person name="Land M."/>
            <person name="Ivanova N."/>
            <person name="Rohde M."/>
            <person name="Goker M."/>
            <person name="Detter J.C."/>
            <person name="Kyrpides N.C."/>
            <person name="Woyke T."/>
        </authorList>
    </citation>
    <scope>NUCLEOTIDE SEQUENCE [LARGE SCALE GENOMIC DNA]</scope>
    <source>
        <strain evidence="4 5">NA-128</strain>
    </source>
</reference>
<evidence type="ECO:0000256" key="2">
    <source>
        <dbReference type="ARBA" id="ARBA00023008"/>
    </source>
</evidence>
<dbReference type="GO" id="GO:0046872">
    <property type="term" value="F:metal ion binding"/>
    <property type="evidence" value="ECO:0007669"/>
    <property type="project" value="UniProtKB-KW"/>
</dbReference>
<evidence type="ECO:0000256" key="3">
    <source>
        <dbReference type="SAM" id="MobiDB-lite"/>
    </source>
</evidence>
<dbReference type="Gene3D" id="3.30.1920.20">
    <property type="match status" value="1"/>
</dbReference>
<dbReference type="AlphaFoldDB" id="H8GEG3"/>
<keyword evidence="2" id="KW-0186">Copper</keyword>
<dbReference type="InterPro" id="IPR028871">
    <property type="entry name" value="BlueCu_1_BS"/>
</dbReference>
<organism evidence="4 5">
    <name type="scientific">Saccharomonospora azurea NA-128</name>
    <dbReference type="NCBI Taxonomy" id="882081"/>
    <lineage>
        <taxon>Bacteria</taxon>
        <taxon>Bacillati</taxon>
        <taxon>Actinomycetota</taxon>
        <taxon>Actinomycetes</taxon>
        <taxon>Pseudonocardiales</taxon>
        <taxon>Pseudonocardiaceae</taxon>
        <taxon>Saccharomonospora</taxon>
    </lineage>
</organism>
<dbReference type="OrthoDB" id="5243170at2"/>
<evidence type="ECO:0000256" key="1">
    <source>
        <dbReference type="ARBA" id="ARBA00022723"/>
    </source>
</evidence>
<gene>
    <name evidence="4" type="ORF">SacazDRAFT_01012</name>
</gene>
<protein>
    <recommendedName>
        <fullName evidence="6">Copper binding protein, plastocyanin/azurin family</fullName>
    </recommendedName>
</protein>
<evidence type="ECO:0000313" key="4">
    <source>
        <dbReference type="EMBL" id="EHY87958.1"/>
    </source>
</evidence>
<evidence type="ECO:0008006" key="6">
    <source>
        <dbReference type="Google" id="ProtNLM"/>
    </source>
</evidence>
<dbReference type="InterPro" id="IPR013783">
    <property type="entry name" value="Ig-like_fold"/>
</dbReference>
<keyword evidence="5" id="KW-1185">Reference proteome</keyword>
<sequence length="528" mass="54669">MIRQLLASLRAHRKRTVRGAVVAGVAASVVALWLVPAGALPGGGDAPRDAVQEQVLTWTAGDSMTEYVSAPATAKPGPATIVFENSEATGNTTGMSHTLTFDTASSEHNSDVDLNIVASPFDANKGRYEVDVVLSPGTYRYYCAIPGHSTMQGVLVVGEDDGGGDDTTPPSVSATVSGDQDGDGNYVGAATVELAAQDDDSGVDSVEYDLDGAGFQPYSDPVTVDAPGDHTLQYRATDGAGNTSEVGSVTFTVVEGDPNDTTPPEVSATVSGDQDGDGNYVGSATVELAAQDGGSGVDSVEYDLDGAGFEPYSEPVVVDEPGEHTVQYRAADRAGNTSEVGSASFTVVEADEEDTTPPEVTAQVTGSQNADWDYVDSATVSLSAHDPDSGVRFLRYSLDGGSYTPYGEPIVVNRPGEHTVLYHAIDHAGNRSEDGTITFTVVAAEADACPGSDIRPTVVIGGHDTTVANVDTGNGCTINDVLATHGEHHGHGNSAERAATVATELAESDVISEAEKRRIVRAAEQARR</sequence>
<accession>H8GEG3</accession>
<dbReference type="NCBIfam" id="NF047446">
    <property type="entry name" value="barrel_OmpL47"/>
    <property type="match status" value="3"/>
</dbReference>
<dbReference type="Gene3D" id="2.60.40.420">
    <property type="entry name" value="Cupredoxins - blue copper proteins"/>
    <property type="match status" value="1"/>
</dbReference>
<feature type="compositionally biased region" description="Polar residues" evidence="3">
    <location>
        <begin position="259"/>
        <end position="272"/>
    </location>
</feature>
<feature type="region of interest" description="Disordered" evidence="3">
    <location>
        <begin position="160"/>
        <end position="183"/>
    </location>
</feature>
<dbReference type="GO" id="GO:0005975">
    <property type="term" value="P:carbohydrate metabolic process"/>
    <property type="evidence" value="ECO:0007669"/>
    <property type="project" value="UniProtKB-ARBA"/>
</dbReference>
<keyword evidence="1" id="KW-0479">Metal-binding</keyword>
<dbReference type="HOGENOM" id="CLU_023405_0_0_11"/>
<dbReference type="Gene3D" id="2.60.40.10">
    <property type="entry name" value="Immunoglobulins"/>
    <property type="match status" value="1"/>
</dbReference>
<feature type="compositionally biased region" description="Polar residues" evidence="3">
    <location>
        <begin position="168"/>
        <end position="178"/>
    </location>
</feature>
<name>H8GEG3_9PSEU</name>
<dbReference type="InterPro" id="IPR008972">
    <property type="entry name" value="Cupredoxin"/>
</dbReference>
<dbReference type="EMBL" id="CM001466">
    <property type="protein sequence ID" value="EHY87958.1"/>
    <property type="molecule type" value="Genomic_DNA"/>
</dbReference>
<dbReference type="SUPFAM" id="SSF49503">
    <property type="entry name" value="Cupredoxins"/>
    <property type="match status" value="1"/>
</dbReference>
<dbReference type="PROSITE" id="PS00196">
    <property type="entry name" value="COPPER_BLUE"/>
    <property type="match status" value="1"/>
</dbReference>
<proteinExistence type="predicted"/>
<feature type="region of interest" description="Disordered" evidence="3">
    <location>
        <begin position="256"/>
        <end position="276"/>
    </location>
</feature>